<dbReference type="Gene3D" id="3.30.70.80">
    <property type="entry name" value="Peptidase S8 propeptide/proteinase inhibitor I9"/>
    <property type="match status" value="1"/>
</dbReference>
<keyword evidence="4" id="KW-1185">Reference proteome</keyword>
<evidence type="ECO:0000256" key="1">
    <source>
        <dbReference type="SAM" id="SignalP"/>
    </source>
</evidence>
<name>A0AAV6XYA3_9LAMI</name>
<proteinExistence type="predicted"/>
<keyword evidence="1" id="KW-0732">Signal</keyword>
<evidence type="ECO:0000313" key="3">
    <source>
        <dbReference type="EMBL" id="KAG8385369.1"/>
    </source>
</evidence>
<dbReference type="PANTHER" id="PTHR48222:SF4">
    <property type="entry name" value="PROTEINASE INHIBITOR, PROPEPTIDE"/>
    <property type="match status" value="1"/>
</dbReference>
<organism evidence="3 4">
    <name type="scientific">Buddleja alternifolia</name>
    <dbReference type="NCBI Taxonomy" id="168488"/>
    <lineage>
        <taxon>Eukaryota</taxon>
        <taxon>Viridiplantae</taxon>
        <taxon>Streptophyta</taxon>
        <taxon>Embryophyta</taxon>
        <taxon>Tracheophyta</taxon>
        <taxon>Spermatophyta</taxon>
        <taxon>Magnoliopsida</taxon>
        <taxon>eudicotyledons</taxon>
        <taxon>Gunneridae</taxon>
        <taxon>Pentapetalae</taxon>
        <taxon>asterids</taxon>
        <taxon>lamiids</taxon>
        <taxon>Lamiales</taxon>
        <taxon>Scrophulariaceae</taxon>
        <taxon>Buddlejeae</taxon>
        <taxon>Buddleja</taxon>
    </lineage>
</organism>
<feature type="chain" id="PRO_5043473584" description="Inhibitor I9 domain-containing protein" evidence="1">
    <location>
        <begin position="24"/>
        <end position="110"/>
    </location>
</feature>
<reference evidence="3" key="1">
    <citation type="submission" date="2019-10" db="EMBL/GenBank/DDBJ databases">
        <authorList>
            <person name="Zhang R."/>
            <person name="Pan Y."/>
            <person name="Wang J."/>
            <person name="Ma R."/>
            <person name="Yu S."/>
        </authorList>
    </citation>
    <scope>NUCLEOTIDE SEQUENCE</scope>
    <source>
        <strain evidence="3">LA-IB0</strain>
        <tissue evidence="3">Leaf</tissue>
    </source>
</reference>
<gene>
    <name evidence="3" type="ORF">BUALT_Bualt03G0035900</name>
</gene>
<dbReference type="EMBL" id="WHWC01000003">
    <property type="protein sequence ID" value="KAG8385369.1"/>
    <property type="molecule type" value="Genomic_DNA"/>
</dbReference>
<evidence type="ECO:0000313" key="4">
    <source>
        <dbReference type="Proteomes" id="UP000826271"/>
    </source>
</evidence>
<protein>
    <recommendedName>
        <fullName evidence="2">Inhibitor I9 domain-containing protein</fullName>
    </recommendedName>
</protein>
<dbReference type="Proteomes" id="UP000826271">
    <property type="component" value="Unassembled WGS sequence"/>
</dbReference>
<feature type="domain" description="Inhibitor I9" evidence="2">
    <location>
        <begin position="28"/>
        <end position="93"/>
    </location>
</feature>
<evidence type="ECO:0000259" key="2">
    <source>
        <dbReference type="Pfam" id="PF05922"/>
    </source>
</evidence>
<dbReference type="PANTHER" id="PTHR48222">
    <property type="entry name" value="PROTEINASE INHIBITOR, PROPEPTIDE"/>
    <property type="match status" value="1"/>
</dbReference>
<dbReference type="Pfam" id="PF05922">
    <property type="entry name" value="Inhibitor_I9"/>
    <property type="match status" value="1"/>
</dbReference>
<comment type="caution">
    <text evidence="3">The sequence shown here is derived from an EMBL/GenBank/DDBJ whole genome shotgun (WGS) entry which is preliminary data.</text>
</comment>
<accession>A0AAV6XYA3</accession>
<dbReference type="AlphaFoldDB" id="A0AAV6XYA3"/>
<feature type="signal peptide" evidence="1">
    <location>
        <begin position="1"/>
        <end position="23"/>
    </location>
</feature>
<sequence length="110" mass="12569">MIINNLINVVSFLLLLNIVLTSCAEQQVYVVYLGEHNGEKTFEEIQHVHHSYLHLVKGSKEEAKACIIYSYKNVINGFSALLTPEEADAISGTYIYIYIYIYIYDPSIHP</sequence>
<dbReference type="InterPro" id="IPR010259">
    <property type="entry name" value="S8pro/Inhibitor_I9"/>
</dbReference>
<dbReference type="InterPro" id="IPR037045">
    <property type="entry name" value="S8pro/Inhibitor_I9_sf"/>
</dbReference>